<dbReference type="PANTHER" id="PTHR30419:SF28">
    <property type="entry name" value="HTH-TYPE TRANSCRIPTIONAL REGULATOR BSDA"/>
    <property type="match status" value="1"/>
</dbReference>
<evidence type="ECO:0000256" key="1">
    <source>
        <dbReference type="ARBA" id="ARBA00009437"/>
    </source>
</evidence>
<dbReference type="SUPFAM" id="SSF46785">
    <property type="entry name" value="Winged helix' DNA-binding domain"/>
    <property type="match status" value="1"/>
</dbReference>
<organism evidence="6 7">
    <name type="scientific">Eggerthia catenaformis OT 569 = DSM 20559</name>
    <dbReference type="NCBI Taxonomy" id="999415"/>
    <lineage>
        <taxon>Bacteria</taxon>
        <taxon>Bacillati</taxon>
        <taxon>Bacillota</taxon>
        <taxon>Erysipelotrichia</taxon>
        <taxon>Erysipelotrichales</taxon>
        <taxon>Coprobacillaceae</taxon>
        <taxon>Eggerthia</taxon>
    </lineage>
</organism>
<keyword evidence="7" id="KW-1185">Reference proteome</keyword>
<evidence type="ECO:0000259" key="5">
    <source>
        <dbReference type="PROSITE" id="PS50931"/>
    </source>
</evidence>
<dbReference type="Pfam" id="PF00126">
    <property type="entry name" value="HTH_1"/>
    <property type="match status" value="1"/>
</dbReference>
<dbReference type="Pfam" id="PF03466">
    <property type="entry name" value="LysR_substrate"/>
    <property type="match status" value="1"/>
</dbReference>
<dbReference type="eggNOG" id="COG0583">
    <property type="taxonomic scope" value="Bacteria"/>
</dbReference>
<dbReference type="BioCyc" id="ECAT999415-HMP:GTTI-273-MONOMER"/>
<dbReference type="InterPro" id="IPR036390">
    <property type="entry name" value="WH_DNA-bd_sf"/>
</dbReference>
<comment type="caution">
    <text evidence="6">The sequence shown here is derived from an EMBL/GenBank/DDBJ whole genome shotgun (WGS) entry which is preliminary data.</text>
</comment>
<evidence type="ECO:0000256" key="4">
    <source>
        <dbReference type="ARBA" id="ARBA00023163"/>
    </source>
</evidence>
<keyword evidence="4" id="KW-0804">Transcription</keyword>
<dbReference type="STRING" id="999415.HMPREF9943_00263"/>
<evidence type="ECO:0000313" key="7">
    <source>
        <dbReference type="Proteomes" id="UP000011758"/>
    </source>
</evidence>
<dbReference type="EMBL" id="AGEJ01000005">
    <property type="protein sequence ID" value="EMD17476.1"/>
    <property type="molecule type" value="Genomic_DNA"/>
</dbReference>
<name>M2Q5K3_9FIRM</name>
<dbReference type="InterPro" id="IPR000847">
    <property type="entry name" value="LysR_HTH_N"/>
</dbReference>
<keyword evidence="3" id="KW-0238">DNA-binding</keyword>
<evidence type="ECO:0000313" key="6">
    <source>
        <dbReference type="EMBL" id="EMD17476.1"/>
    </source>
</evidence>
<keyword evidence="2" id="KW-0805">Transcription regulation</keyword>
<dbReference type="Gene3D" id="1.10.10.10">
    <property type="entry name" value="Winged helix-like DNA-binding domain superfamily/Winged helix DNA-binding domain"/>
    <property type="match status" value="1"/>
</dbReference>
<sequence>MDIKQMIYFKTIVDEGTISKAAIKLHMAQPPLSMQLKSLEKELGVSLLTRGKRHVTLTAAGKLLYKRASQILGLEELTRHEITNISCETLRIGITSSNSAIIHEDKVINFIKNHPNLNFRIKEGPTGEMIDLLQAHEIDIGIVRTPYNSLNIASIALEKGPMLAIGPKDMINDHMNHLIDYKDKPLIIHRRYQSLITDYCLNRLSFNPYIHIQSDDCRTSIYWALTLNEIAIIPDTAEPLINSSLKAVTLKDKDLYTGVAVVSRLDDNLSPIAKEFISLFE</sequence>
<dbReference type="PANTHER" id="PTHR30419">
    <property type="entry name" value="HTH-TYPE TRANSCRIPTIONAL REGULATOR YBHD"/>
    <property type="match status" value="1"/>
</dbReference>
<dbReference type="OrthoDB" id="9803735at2"/>
<dbReference type="InterPro" id="IPR036388">
    <property type="entry name" value="WH-like_DNA-bd_sf"/>
</dbReference>
<dbReference type="RefSeq" id="WP_004801322.1">
    <property type="nucleotide sequence ID" value="NZ_AUGJ01000009.1"/>
</dbReference>
<dbReference type="InterPro" id="IPR050950">
    <property type="entry name" value="HTH-type_LysR_regulators"/>
</dbReference>
<dbReference type="InterPro" id="IPR005119">
    <property type="entry name" value="LysR_subst-bd"/>
</dbReference>
<dbReference type="GO" id="GO:0003677">
    <property type="term" value="F:DNA binding"/>
    <property type="evidence" value="ECO:0007669"/>
    <property type="project" value="UniProtKB-KW"/>
</dbReference>
<dbReference type="Gene3D" id="3.40.190.290">
    <property type="match status" value="1"/>
</dbReference>
<feature type="domain" description="HTH lysR-type" evidence="5">
    <location>
        <begin position="1"/>
        <end position="58"/>
    </location>
</feature>
<dbReference type="Proteomes" id="UP000011758">
    <property type="component" value="Unassembled WGS sequence"/>
</dbReference>
<evidence type="ECO:0000256" key="3">
    <source>
        <dbReference type="ARBA" id="ARBA00023125"/>
    </source>
</evidence>
<dbReference type="GO" id="GO:0003700">
    <property type="term" value="F:DNA-binding transcription factor activity"/>
    <property type="evidence" value="ECO:0007669"/>
    <property type="project" value="InterPro"/>
</dbReference>
<dbReference type="PRINTS" id="PR00039">
    <property type="entry name" value="HTHLYSR"/>
</dbReference>
<reference evidence="6 7" key="1">
    <citation type="submission" date="2013-02" db="EMBL/GenBank/DDBJ databases">
        <title>The Genome Sequence of Lactobacillus catenaformis F0143.</title>
        <authorList>
            <consortium name="The Broad Institute Genome Sequencing Platform"/>
            <person name="Earl A."/>
            <person name="Ward D."/>
            <person name="Feldgarden M."/>
            <person name="Gevers D."/>
            <person name="Izard J."/>
            <person name="Blanton J.M."/>
            <person name="Mathney J."/>
            <person name="Dewhirst F.E."/>
            <person name="Young S.K."/>
            <person name="Zeng Q."/>
            <person name="Gargeya S."/>
            <person name="Fitzgerald M."/>
            <person name="Haas B."/>
            <person name="Abouelleil A."/>
            <person name="Alvarado L."/>
            <person name="Arachchi H.M."/>
            <person name="Berlin A."/>
            <person name="Chapman S.B."/>
            <person name="Gearin G."/>
            <person name="Goldberg J."/>
            <person name="Griggs A."/>
            <person name="Gujja S."/>
            <person name="Hansen M."/>
            <person name="Heiman D."/>
            <person name="Howarth C."/>
            <person name="Larimer J."/>
            <person name="Lui A."/>
            <person name="MacDonald P.J.P."/>
            <person name="McCowen C."/>
            <person name="Montmayeur A."/>
            <person name="Murphy C."/>
            <person name="Neiman D."/>
            <person name="Pearson M."/>
            <person name="Priest M."/>
            <person name="Roberts A."/>
            <person name="Saif S."/>
            <person name="Shea T."/>
            <person name="Sisk P."/>
            <person name="Stolte C."/>
            <person name="Sykes S."/>
            <person name="Wortman J."/>
            <person name="Nusbaum C."/>
            <person name="Birren B."/>
        </authorList>
    </citation>
    <scope>NUCLEOTIDE SEQUENCE [LARGE SCALE GENOMIC DNA]</scope>
    <source>
        <strain evidence="6 7">OT 569</strain>
    </source>
</reference>
<comment type="similarity">
    <text evidence="1">Belongs to the LysR transcriptional regulatory family.</text>
</comment>
<gene>
    <name evidence="6" type="ORF">HMPREF9943_00263</name>
</gene>
<dbReference type="PROSITE" id="PS50931">
    <property type="entry name" value="HTH_LYSR"/>
    <property type="match status" value="1"/>
</dbReference>
<accession>M2Q5K3</accession>
<evidence type="ECO:0000256" key="2">
    <source>
        <dbReference type="ARBA" id="ARBA00023015"/>
    </source>
</evidence>
<dbReference type="AlphaFoldDB" id="M2Q5K3"/>
<dbReference type="CDD" id="cd05466">
    <property type="entry name" value="PBP2_LTTR_substrate"/>
    <property type="match status" value="1"/>
</dbReference>
<dbReference type="PATRIC" id="fig|999415.3.peg.265"/>
<dbReference type="GO" id="GO:0005829">
    <property type="term" value="C:cytosol"/>
    <property type="evidence" value="ECO:0007669"/>
    <property type="project" value="TreeGrafter"/>
</dbReference>
<dbReference type="SUPFAM" id="SSF53850">
    <property type="entry name" value="Periplasmic binding protein-like II"/>
    <property type="match status" value="1"/>
</dbReference>
<dbReference type="FunFam" id="1.10.10.10:FF:000001">
    <property type="entry name" value="LysR family transcriptional regulator"/>
    <property type="match status" value="1"/>
</dbReference>
<proteinExistence type="inferred from homology"/>
<protein>
    <recommendedName>
        <fullName evidence="5">HTH lysR-type domain-containing protein</fullName>
    </recommendedName>
</protein>